<comment type="caution">
    <text evidence="1">The sequence shown here is derived from an EMBL/GenBank/DDBJ whole genome shotgun (WGS) entry which is preliminary data.</text>
</comment>
<proteinExistence type="predicted"/>
<dbReference type="EMBL" id="CM046397">
    <property type="protein sequence ID" value="KAI8534933.1"/>
    <property type="molecule type" value="Genomic_DNA"/>
</dbReference>
<sequence>MWGLDLLKQRIARQLGDGETITAFDHQWISECDNPYRRMGCPVGINNFKLKDLVDWERMEWRKFLLDVLFPKEVVSKIMAIHIPMVKGIDEVYWWGTNKDGKFSLRSAYSGCVFQGAIEQKLGEVHQTLALLKRIMGGSGVDDFGGGSAGKGRSKEGSQVIVRDVRVDEGEVRKLVAAWCAESSTGFVRCVEGVLQA</sequence>
<dbReference type="Proteomes" id="UP001062846">
    <property type="component" value="Chromosome 10"/>
</dbReference>
<keyword evidence="2" id="KW-1185">Reference proteome</keyword>
<accession>A0ACC0M1K6</accession>
<reference evidence="1" key="1">
    <citation type="submission" date="2022-02" db="EMBL/GenBank/DDBJ databases">
        <title>Plant Genome Project.</title>
        <authorList>
            <person name="Zhang R.-G."/>
        </authorList>
    </citation>
    <scope>NUCLEOTIDE SEQUENCE</scope>
    <source>
        <strain evidence="1">AT1</strain>
    </source>
</reference>
<protein>
    <submittedName>
        <fullName evidence="1">Uncharacterized protein</fullName>
    </submittedName>
</protein>
<evidence type="ECO:0000313" key="2">
    <source>
        <dbReference type="Proteomes" id="UP001062846"/>
    </source>
</evidence>
<gene>
    <name evidence="1" type="ORF">RHMOL_Rhmol10G0135100</name>
</gene>
<name>A0ACC0M1K6_RHOML</name>
<organism evidence="1 2">
    <name type="scientific">Rhododendron molle</name>
    <name type="common">Chinese azalea</name>
    <name type="synonym">Azalea mollis</name>
    <dbReference type="NCBI Taxonomy" id="49168"/>
    <lineage>
        <taxon>Eukaryota</taxon>
        <taxon>Viridiplantae</taxon>
        <taxon>Streptophyta</taxon>
        <taxon>Embryophyta</taxon>
        <taxon>Tracheophyta</taxon>
        <taxon>Spermatophyta</taxon>
        <taxon>Magnoliopsida</taxon>
        <taxon>eudicotyledons</taxon>
        <taxon>Gunneridae</taxon>
        <taxon>Pentapetalae</taxon>
        <taxon>asterids</taxon>
        <taxon>Ericales</taxon>
        <taxon>Ericaceae</taxon>
        <taxon>Ericoideae</taxon>
        <taxon>Rhodoreae</taxon>
        <taxon>Rhododendron</taxon>
    </lineage>
</organism>
<evidence type="ECO:0000313" key="1">
    <source>
        <dbReference type="EMBL" id="KAI8534933.1"/>
    </source>
</evidence>